<dbReference type="InterPro" id="IPR011990">
    <property type="entry name" value="TPR-like_helical_dom_sf"/>
</dbReference>
<evidence type="ECO:0000313" key="2">
    <source>
        <dbReference type="EMBL" id="GBE80344.1"/>
    </source>
</evidence>
<dbReference type="InParanoid" id="A0A401GDT5"/>
<dbReference type="Gene3D" id="1.25.40.10">
    <property type="entry name" value="Tetratricopeptide repeat domain"/>
    <property type="match status" value="2"/>
</dbReference>
<keyword evidence="3" id="KW-1185">Reference proteome</keyword>
<evidence type="ECO:0000256" key="1">
    <source>
        <dbReference type="PROSITE-ProRule" id="PRU01006"/>
    </source>
</evidence>
<dbReference type="GO" id="GO:0071439">
    <property type="term" value="C:clathrin complex"/>
    <property type="evidence" value="ECO:0007669"/>
    <property type="project" value="TreeGrafter"/>
</dbReference>
<dbReference type="SMART" id="SM00299">
    <property type="entry name" value="CLH"/>
    <property type="match status" value="1"/>
</dbReference>
<dbReference type="PANTHER" id="PTHR10292:SF1">
    <property type="entry name" value="CLATHRIN HEAVY CHAIN"/>
    <property type="match status" value="1"/>
</dbReference>
<dbReference type="GO" id="GO:0005829">
    <property type="term" value="C:cytosol"/>
    <property type="evidence" value="ECO:0007669"/>
    <property type="project" value="GOC"/>
</dbReference>
<dbReference type="OrthoDB" id="2113814at2759"/>
<dbReference type="GO" id="GO:0006895">
    <property type="term" value="P:Golgi to endosome transport"/>
    <property type="evidence" value="ECO:0007669"/>
    <property type="project" value="TreeGrafter"/>
</dbReference>
<dbReference type="InterPro" id="IPR016024">
    <property type="entry name" value="ARM-type_fold"/>
</dbReference>
<dbReference type="Pfam" id="PF00637">
    <property type="entry name" value="Clathrin"/>
    <property type="match status" value="1"/>
</dbReference>
<dbReference type="GO" id="GO:0006886">
    <property type="term" value="P:intracellular protein transport"/>
    <property type="evidence" value="ECO:0007669"/>
    <property type="project" value="UniProtKB-UniRule"/>
</dbReference>
<organism evidence="2 3">
    <name type="scientific">Sparassis crispa</name>
    <dbReference type="NCBI Taxonomy" id="139825"/>
    <lineage>
        <taxon>Eukaryota</taxon>
        <taxon>Fungi</taxon>
        <taxon>Dikarya</taxon>
        <taxon>Basidiomycota</taxon>
        <taxon>Agaricomycotina</taxon>
        <taxon>Agaricomycetes</taxon>
        <taxon>Polyporales</taxon>
        <taxon>Sparassidaceae</taxon>
        <taxon>Sparassis</taxon>
    </lineage>
</organism>
<protein>
    <submittedName>
        <fullName evidence="2">Uncharacterized protein</fullName>
    </submittedName>
</protein>
<name>A0A401GDT5_9APHY</name>
<dbReference type="RefSeq" id="XP_027611257.1">
    <property type="nucleotide sequence ID" value="XM_027755456.1"/>
</dbReference>
<dbReference type="InterPro" id="IPR000547">
    <property type="entry name" value="Clathrin_H-chain/VPS_repeat"/>
</dbReference>
<dbReference type="GO" id="GO:0030479">
    <property type="term" value="C:actin cortical patch"/>
    <property type="evidence" value="ECO:0007669"/>
    <property type="project" value="TreeGrafter"/>
</dbReference>
<accession>A0A401GDT5</accession>
<dbReference type="GO" id="GO:0006898">
    <property type="term" value="P:receptor-mediated endocytosis"/>
    <property type="evidence" value="ECO:0007669"/>
    <property type="project" value="TreeGrafter"/>
</dbReference>
<dbReference type="InterPro" id="IPR055358">
    <property type="entry name" value="CHCR"/>
</dbReference>
<dbReference type="GeneID" id="38777261"/>
<gene>
    <name evidence="2" type="ORF">SCP_0300590</name>
</gene>
<dbReference type="PROSITE" id="PS50236">
    <property type="entry name" value="CHCR"/>
    <property type="match status" value="1"/>
</dbReference>
<dbReference type="STRING" id="139825.A0A401GDT5"/>
<dbReference type="GO" id="GO:0032051">
    <property type="term" value="F:clathrin light chain binding"/>
    <property type="evidence" value="ECO:0007669"/>
    <property type="project" value="TreeGrafter"/>
</dbReference>
<feature type="repeat" description="CHCR" evidence="1">
    <location>
        <begin position="15"/>
        <end position="176"/>
    </location>
</feature>
<dbReference type="Proteomes" id="UP000287166">
    <property type="component" value="Unassembled WGS sequence"/>
</dbReference>
<reference evidence="2 3" key="1">
    <citation type="journal article" date="2018" name="Sci. Rep.">
        <title>Genome sequence of the cauliflower mushroom Sparassis crispa (Hanabiratake) and its association with beneficial usage.</title>
        <authorList>
            <person name="Kiyama R."/>
            <person name="Furutani Y."/>
            <person name="Kawaguchi K."/>
            <person name="Nakanishi T."/>
        </authorList>
    </citation>
    <scope>NUCLEOTIDE SEQUENCE [LARGE SCALE GENOMIC DNA]</scope>
</reference>
<comment type="caution">
    <text evidence="2">The sequence shown here is derived from an EMBL/GenBank/DDBJ whole genome shotgun (WGS) entry which is preliminary data.</text>
</comment>
<evidence type="ECO:0000313" key="3">
    <source>
        <dbReference type="Proteomes" id="UP000287166"/>
    </source>
</evidence>
<dbReference type="AlphaFoldDB" id="A0A401GDT5"/>
<proteinExistence type="predicted"/>
<sequence>MHCRQLIDQIIATALPESTDPDDVSVTVKAFFTADLPIELTELLEKLILELSPFSDNHNLQNLLMLTAIRADEGKVIRYIDRPKNYDIARIPKIATDHSLYDEAFLIYKKYERHARAINVLVEHIVWTLALSSYIKAEDPSNYTQVIEIPSHARKHDDLVRCLRMACKALPEPKIAMELAYTCAKTGRLHDMEAFLGVMNVVDILEIGDKCFEDELYQAAKLGAQTV</sequence>
<dbReference type="SUPFAM" id="SSF48371">
    <property type="entry name" value="ARM repeat"/>
    <property type="match status" value="1"/>
</dbReference>
<dbReference type="PANTHER" id="PTHR10292">
    <property type="entry name" value="CLATHRIN HEAVY CHAIN RELATED"/>
    <property type="match status" value="1"/>
</dbReference>
<dbReference type="EMBL" id="BFAD01000003">
    <property type="protein sequence ID" value="GBE80344.1"/>
    <property type="molecule type" value="Genomic_DNA"/>
</dbReference>